<feature type="region of interest" description="Disordered" evidence="2">
    <location>
        <begin position="22"/>
        <end position="57"/>
    </location>
</feature>
<evidence type="ECO:0000313" key="4">
    <source>
        <dbReference type="Proteomes" id="UP000326340"/>
    </source>
</evidence>
<dbReference type="EMBL" id="PUHP01000837">
    <property type="protein sequence ID" value="TQN67777.1"/>
    <property type="molecule type" value="Genomic_DNA"/>
</dbReference>
<gene>
    <name evidence="3" type="primary">TRI10</name>
    <name evidence="3" type="ORF">CSHISOI_07670</name>
</gene>
<dbReference type="InterPro" id="IPR021858">
    <property type="entry name" value="Fun_TF"/>
</dbReference>
<dbReference type="Pfam" id="PF11951">
    <property type="entry name" value="Fungal_trans_2"/>
    <property type="match status" value="1"/>
</dbReference>
<name>A0A5Q4BMC6_9PEZI</name>
<organism evidence="3 4">
    <name type="scientific">Colletotrichum shisoi</name>
    <dbReference type="NCBI Taxonomy" id="2078593"/>
    <lineage>
        <taxon>Eukaryota</taxon>
        <taxon>Fungi</taxon>
        <taxon>Dikarya</taxon>
        <taxon>Ascomycota</taxon>
        <taxon>Pezizomycotina</taxon>
        <taxon>Sordariomycetes</taxon>
        <taxon>Hypocreomycetidae</taxon>
        <taxon>Glomerellales</taxon>
        <taxon>Glomerellaceae</taxon>
        <taxon>Colletotrichum</taxon>
        <taxon>Colletotrichum destructivum species complex</taxon>
    </lineage>
</organism>
<dbReference type="AlphaFoldDB" id="A0A5Q4BMC6"/>
<reference evidence="3 4" key="1">
    <citation type="journal article" date="2019" name="Sci. Rep.">
        <title>Colletotrichum shisoi sp. nov., an anthracnose pathogen of Perilla frutescens in Japan: molecular phylogenetic, morphological and genomic evidence.</title>
        <authorList>
            <person name="Gan P."/>
            <person name="Tsushima A."/>
            <person name="Hiroyama R."/>
            <person name="Narusaka M."/>
            <person name="Takano Y."/>
            <person name="Narusaka Y."/>
            <person name="Kawaradani M."/>
            <person name="Damm U."/>
            <person name="Shirasu K."/>
        </authorList>
    </citation>
    <scope>NUCLEOTIDE SEQUENCE [LARGE SCALE GENOMIC DNA]</scope>
    <source>
        <strain evidence="3 4">PG-2018a</strain>
    </source>
</reference>
<keyword evidence="4" id="KW-1185">Reference proteome</keyword>
<protein>
    <submittedName>
        <fullName evidence="3">Trichothecene biosynthesis transcription regulator TRI10</fullName>
    </submittedName>
</protein>
<keyword evidence="1" id="KW-0539">Nucleus</keyword>
<accession>A0A5Q4BMC6</accession>
<proteinExistence type="predicted"/>
<evidence type="ECO:0000313" key="3">
    <source>
        <dbReference type="EMBL" id="TQN67777.1"/>
    </source>
</evidence>
<evidence type="ECO:0000256" key="2">
    <source>
        <dbReference type="SAM" id="MobiDB-lite"/>
    </source>
</evidence>
<evidence type="ECO:0000256" key="1">
    <source>
        <dbReference type="ARBA" id="ARBA00023242"/>
    </source>
</evidence>
<comment type="caution">
    <text evidence="3">The sequence shown here is derived from an EMBL/GenBank/DDBJ whole genome shotgun (WGS) entry which is preliminary data.</text>
</comment>
<dbReference type="OrthoDB" id="5213892at2759"/>
<dbReference type="Proteomes" id="UP000326340">
    <property type="component" value="Unassembled WGS sequence"/>
</dbReference>
<sequence>MKDPPKLRAELQRIKHAVKQNFRRTRKSQAASVRASRILAESSASGSNEATEPAHEGSEFREAELIMYYLDYIFPLQYAYYEDKPAQGGRGWLFWLLSKKGPLRHAAFTLSALHQHTISQSKTEEMESELIRHHTNAMQELRQVLGRCEMEGFDSHPEYRVEFLTCGTFLISFEVTA</sequence>